<proteinExistence type="predicted"/>
<evidence type="ECO:0000313" key="2">
    <source>
        <dbReference type="Proteomes" id="UP001555342"/>
    </source>
</evidence>
<comment type="caution">
    <text evidence="1">The sequence shown here is derived from an EMBL/GenBank/DDBJ whole genome shotgun (WGS) entry which is preliminary data.</text>
</comment>
<evidence type="ECO:0000313" key="1">
    <source>
        <dbReference type="EMBL" id="MEW7313569.1"/>
    </source>
</evidence>
<keyword evidence="2" id="KW-1185">Reference proteome</keyword>
<sequence length="135" mass="15682">MLPNTLVPVPFAFSQPDIDSPEEHSALTRDIQDNLLVLEKTILSTNHYAGQAKNTLLEENDWHLKERLFCVVKIEALVTVLNELIEKEKVSPADMQMLIEDKKFMISEHSQQIWINQLTQEKSWPLFYSLHEPLL</sequence>
<gene>
    <name evidence="1" type="ORF">AB1E22_12850</name>
</gene>
<reference evidence="1 2" key="1">
    <citation type="submission" date="2024-07" db="EMBL/GenBank/DDBJ databases">
        <authorList>
            <person name="Wang L."/>
        </authorList>
    </citation>
    <scope>NUCLEOTIDE SEQUENCE [LARGE SCALE GENOMIC DNA]</scope>
    <source>
        <strain evidence="1 2">WL359</strain>
    </source>
</reference>
<protein>
    <submittedName>
        <fullName evidence="1">Uncharacterized protein</fullName>
    </submittedName>
</protein>
<dbReference type="EMBL" id="JBFMVT010000002">
    <property type="protein sequence ID" value="MEW7313569.1"/>
    <property type="molecule type" value="Genomic_DNA"/>
</dbReference>
<dbReference type="Proteomes" id="UP001555342">
    <property type="component" value="Unassembled WGS sequence"/>
</dbReference>
<name>A0ABV3NVK6_9ENTR</name>
<accession>A0ABV3NVK6</accession>
<organism evidence="1 2">
    <name type="scientific">Buttiauxella gaviniae</name>
    <dbReference type="NCBI Taxonomy" id="82990"/>
    <lineage>
        <taxon>Bacteria</taxon>
        <taxon>Pseudomonadati</taxon>
        <taxon>Pseudomonadota</taxon>
        <taxon>Gammaproteobacteria</taxon>
        <taxon>Enterobacterales</taxon>
        <taxon>Enterobacteriaceae</taxon>
        <taxon>Buttiauxella</taxon>
    </lineage>
</organism>
<dbReference type="RefSeq" id="WP_367595648.1">
    <property type="nucleotide sequence ID" value="NZ_JBFMVT010000002.1"/>
</dbReference>